<dbReference type="InterPro" id="IPR036397">
    <property type="entry name" value="RNaseH_sf"/>
</dbReference>
<gene>
    <name evidence="5" type="ORF">Prudu_164S000600</name>
</gene>
<sequence>MGADLVTKKMIGLGRRHGNLYYFDSNYISQKPPSSSHHVLSRQNLWHLRLGHPSDARLHLGVVYQHSCVSTPQQNGVVERKHRHLLEMARALRFHAHLPLNFWGECVLTAAYLINRLPTPLLTDPLPTSSSKPNPPTNLDMHPPSPNTHSGTPTPPLPNTPPPSPRTQSSPNTHTQFSPNTQSNISPQPSPPLSPSHDTHPPPPLRHSERLKQPSVLLRDYHCYTAMSPYSDSSSSSNTKGKGTRYPISQFLNYHNLSSTHKSFVASISRVVEPTTFAQASTDPLWQEAMDKEIQALEQNNTWSITPLPAGKHPIGCKWVYKVKYNSDGSVERYKARLVAKGYTQQEGLDYTETFSPQLNW</sequence>
<dbReference type="PANTHER" id="PTHR42648">
    <property type="entry name" value="TRANSPOSASE, PUTATIVE-RELATED"/>
    <property type="match status" value="1"/>
</dbReference>
<proteinExistence type="predicted"/>
<dbReference type="Gene3D" id="3.30.420.10">
    <property type="entry name" value="Ribonuclease H-like superfamily/Ribonuclease H"/>
    <property type="match status" value="1"/>
</dbReference>
<feature type="compositionally biased region" description="Pro residues" evidence="3">
    <location>
        <begin position="153"/>
        <end position="165"/>
    </location>
</feature>
<organism evidence="5">
    <name type="scientific">Prunus dulcis</name>
    <name type="common">Almond</name>
    <name type="synonym">Amygdalus dulcis</name>
    <dbReference type="NCBI Taxonomy" id="3755"/>
    <lineage>
        <taxon>Eukaryota</taxon>
        <taxon>Viridiplantae</taxon>
        <taxon>Streptophyta</taxon>
        <taxon>Embryophyta</taxon>
        <taxon>Tracheophyta</taxon>
        <taxon>Spermatophyta</taxon>
        <taxon>Magnoliopsida</taxon>
        <taxon>eudicotyledons</taxon>
        <taxon>Gunneridae</taxon>
        <taxon>Pentapetalae</taxon>
        <taxon>rosids</taxon>
        <taxon>fabids</taxon>
        <taxon>Rosales</taxon>
        <taxon>Rosaceae</taxon>
        <taxon>Amygdaloideae</taxon>
        <taxon>Amygdaleae</taxon>
        <taxon>Prunus</taxon>
    </lineage>
</organism>
<dbReference type="GO" id="GO:0016787">
    <property type="term" value="F:hydrolase activity"/>
    <property type="evidence" value="ECO:0007669"/>
    <property type="project" value="UniProtKB-KW"/>
</dbReference>
<feature type="region of interest" description="Disordered" evidence="3">
    <location>
        <begin position="124"/>
        <end position="213"/>
    </location>
</feature>
<feature type="domain" description="Reverse transcriptase Ty1/copia-type" evidence="4">
    <location>
        <begin position="300"/>
        <end position="358"/>
    </location>
</feature>
<reference evidence="5" key="1">
    <citation type="journal article" date="2019" name="Science">
        <title>Mutation of a bHLH transcription factor allowed almond domestication.</title>
        <authorList>
            <person name="Sanchez-Perez R."/>
            <person name="Pavan S."/>
            <person name="Mazzeo R."/>
            <person name="Moldovan C."/>
            <person name="Aiese Cigliano R."/>
            <person name="Del Cueto J."/>
            <person name="Ricciardi F."/>
            <person name="Lotti C."/>
            <person name="Ricciardi L."/>
            <person name="Dicenta F."/>
            <person name="Lopez-Marques R.L."/>
            <person name="Lindberg Moller B."/>
        </authorList>
    </citation>
    <scope>NUCLEOTIDE SEQUENCE</scope>
</reference>
<keyword evidence="1" id="KW-0479">Metal-binding</keyword>
<feature type="compositionally biased region" description="Low complexity" evidence="3">
    <location>
        <begin position="178"/>
        <end position="187"/>
    </location>
</feature>
<dbReference type="GO" id="GO:0003676">
    <property type="term" value="F:nucleic acid binding"/>
    <property type="evidence" value="ECO:0007669"/>
    <property type="project" value="InterPro"/>
</dbReference>
<dbReference type="EMBL" id="AP020501">
    <property type="protein sequence ID" value="BBN67720.1"/>
    <property type="molecule type" value="Genomic_DNA"/>
</dbReference>
<protein>
    <submittedName>
        <fullName evidence="5">Transposable element protein</fullName>
    </submittedName>
</protein>
<dbReference type="SUPFAM" id="SSF53098">
    <property type="entry name" value="Ribonuclease H-like"/>
    <property type="match status" value="1"/>
</dbReference>
<evidence type="ECO:0000256" key="3">
    <source>
        <dbReference type="SAM" id="MobiDB-lite"/>
    </source>
</evidence>
<dbReference type="InterPro" id="IPR012337">
    <property type="entry name" value="RNaseH-like_sf"/>
</dbReference>
<dbReference type="InterPro" id="IPR013103">
    <property type="entry name" value="RVT_2"/>
</dbReference>
<keyword evidence="2" id="KW-0378">Hydrolase</keyword>
<dbReference type="PANTHER" id="PTHR42648:SF31">
    <property type="entry name" value="RNA-DIRECTED DNA POLYMERASE"/>
    <property type="match status" value="1"/>
</dbReference>
<dbReference type="InterPro" id="IPR039537">
    <property type="entry name" value="Retrotran_Ty1/copia-like"/>
</dbReference>
<dbReference type="AlphaFoldDB" id="A0A5H2Y381"/>
<evidence type="ECO:0000256" key="2">
    <source>
        <dbReference type="ARBA" id="ARBA00022801"/>
    </source>
</evidence>
<evidence type="ECO:0000256" key="1">
    <source>
        <dbReference type="ARBA" id="ARBA00022723"/>
    </source>
</evidence>
<evidence type="ECO:0000313" key="5">
    <source>
        <dbReference type="EMBL" id="BBN67720.1"/>
    </source>
</evidence>
<name>A0A5H2Y381_PRUDU</name>
<accession>A0A5H2Y381</accession>
<evidence type="ECO:0000259" key="4">
    <source>
        <dbReference type="Pfam" id="PF07727"/>
    </source>
</evidence>
<dbReference type="GO" id="GO:0046872">
    <property type="term" value="F:metal ion binding"/>
    <property type="evidence" value="ECO:0007669"/>
    <property type="project" value="UniProtKB-KW"/>
</dbReference>
<dbReference type="Pfam" id="PF07727">
    <property type="entry name" value="RVT_2"/>
    <property type="match status" value="1"/>
</dbReference>